<comment type="caution">
    <text evidence="1">The sequence shown here is derived from an EMBL/GenBank/DDBJ whole genome shotgun (WGS) entry which is preliminary data.</text>
</comment>
<dbReference type="InterPro" id="IPR028964">
    <property type="entry name" value="Imm8"/>
</dbReference>
<proteinExistence type="predicted"/>
<evidence type="ECO:0000313" key="2">
    <source>
        <dbReference type="Proteomes" id="UP000284283"/>
    </source>
</evidence>
<dbReference type="RefSeq" id="WP_100243589.1">
    <property type="nucleotide sequence ID" value="NZ_CP025272.1"/>
</dbReference>
<evidence type="ECO:0000313" key="1">
    <source>
        <dbReference type="EMBL" id="RNL06499.1"/>
    </source>
</evidence>
<dbReference type="Pfam" id="PF15586">
    <property type="entry name" value="Imm8"/>
    <property type="match status" value="1"/>
</dbReference>
<dbReference type="AlphaFoldDB" id="A0AAE8FAJ8"/>
<dbReference type="KEGG" id="xva:C7V42_00535"/>
<name>A0AAE8FAJ8_XANVA</name>
<evidence type="ECO:0008006" key="3">
    <source>
        <dbReference type="Google" id="ProtNLM"/>
    </source>
</evidence>
<protein>
    <recommendedName>
        <fullName evidence="3">Immunity protein 8 of polymorphic toxin system</fullName>
    </recommendedName>
</protein>
<sequence>MKARLFGLHADTWDVKKDQPDDPKCFSEELRAVIGPENFEGGDNFFIDVCTPEWIKERHYGLKWGRFMLIVDRYSYEEIYKFLEQYVSSFEEDSWNKLAIKLSRVMSWEFEDYVNFSGGRN</sequence>
<accession>A0AAE8FAJ8</accession>
<dbReference type="EMBL" id="PYTT01000019">
    <property type="protein sequence ID" value="RNL06499.1"/>
    <property type="molecule type" value="Genomic_DNA"/>
</dbReference>
<reference evidence="1 2" key="1">
    <citation type="submission" date="2018-03" db="EMBL/GenBank/DDBJ databases">
        <authorList>
            <person name="Wu G."/>
        </authorList>
    </citation>
    <scope>NUCLEOTIDE SEQUENCE [LARGE SCALE GENOMIC DNA]</scope>
    <source>
        <strain evidence="1 2">SAM-118</strain>
    </source>
</reference>
<organism evidence="1 2">
    <name type="scientific">Xanthomonas vasicola pv. vasculorum</name>
    <dbReference type="NCBI Taxonomy" id="325776"/>
    <lineage>
        <taxon>Bacteria</taxon>
        <taxon>Pseudomonadati</taxon>
        <taxon>Pseudomonadota</taxon>
        <taxon>Gammaproteobacteria</taxon>
        <taxon>Lysobacterales</taxon>
        <taxon>Lysobacteraceae</taxon>
        <taxon>Xanthomonas</taxon>
    </lineage>
</organism>
<dbReference type="Proteomes" id="UP000284283">
    <property type="component" value="Unassembled WGS sequence"/>
</dbReference>
<gene>
    <name evidence="1" type="ORF">C9386_03075</name>
</gene>